<gene>
    <name evidence="5" type="ORF">ACFQDL_18365</name>
</gene>
<dbReference type="InterPro" id="IPR011711">
    <property type="entry name" value="GntR_C"/>
</dbReference>
<evidence type="ECO:0000259" key="4">
    <source>
        <dbReference type="Pfam" id="PF07729"/>
    </source>
</evidence>
<evidence type="ECO:0000256" key="3">
    <source>
        <dbReference type="ARBA" id="ARBA00023163"/>
    </source>
</evidence>
<protein>
    <submittedName>
        <fullName evidence="5">FCD domain-containing protein</fullName>
    </submittedName>
</protein>
<feature type="domain" description="GntR C-terminal" evidence="4">
    <location>
        <begin position="2"/>
        <end position="100"/>
    </location>
</feature>
<evidence type="ECO:0000313" key="5">
    <source>
        <dbReference type="EMBL" id="MFC6671806.1"/>
    </source>
</evidence>
<organism evidence="5 6">
    <name type="scientific">Marinobacterium aestuariivivens</name>
    <dbReference type="NCBI Taxonomy" id="1698799"/>
    <lineage>
        <taxon>Bacteria</taxon>
        <taxon>Pseudomonadati</taxon>
        <taxon>Pseudomonadota</taxon>
        <taxon>Gammaproteobacteria</taxon>
        <taxon>Oceanospirillales</taxon>
        <taxon>Oceanospirillaceae</taxon>
        <taxon>Marinobacterium</taxon>
    </lineage>
</organism>
<name>A0ABW2A2X5_9GAMM</name>
<evidence type="ECO:0000256" key="2">
    <source>
        <dbReference type="ARBA" id="ARBA00023125"/>
    </source>
</evidence>
<proteinExistence type="predicted"/>
<evidence type="ECO:0000256" key="1">
    <source>
        <dbReference type="ARBA" id="ARBA00023015"/>
    </source>
</evidence>
<keyword evidence="3" id="KW-0804">Transcription</keyword>
<dbReference type="RefSeq" id="WP_379913162.1">
    <property type="nucleotide sequence ID" value="NZ_JBHSWE010000001.1"/>
</dbReference>
<dbReference type="InterPro" id="IPR008920">
    <property type="entry name" value="TF_FadR/GntR_C"/>
</dbReference>
<keyword evidence="6" id="KW-1185">Reference proteome</keyword>
<evidence type="ECO:0000313" key="6">
    <source>
        <dbReference type="Proteomes" id="UP001596422"/>
    </source>
</evidence>
<dbReference type="SUPFAM" id="SSF48008">
    <property type="entry name" value="GntR ligand-binding domain-like"/>
    <property type="match status" value="1"/>
</dbReference>
<accession>A0ABW2A2X5</accession>
<dbReference type="EMBL" id="JBHSWE010000001">
    <property type="protein sequence ID" value="MFC6671806.1"/>
    <property type="molecule type" value="Genomic_DNA"/>
</dbReference>
<keyword evidence="1" id="KW-0805">Transcription regulation</keyword>
<reference evidence="6" key="1">
    <citation type="journal article" date="2019" name="Int. J. Syst. Evol. Microbiol.">
        <title>The Global Catalogue of Microorganisms (GCM) 10K type strain sequencing project: providing services to taxonomists for standard genome sequencing and annotation.</title>
        <authorList>
            <consortium name="The Broad Institute Genomics Platform"/>
            <consortium name="The Broad Institute Genome Sequencing Center for Infectious Disease"/>
            <person name="Wu L."/>
            <person name="Ma J."/>
        </authorList>
    </citation>
    <scope>NUCLEOTIDE SEQUENCE [LARGE SCALE GENOMIC DNA]</scope>
    <source>
        <strain evidence="6">NBRC 111756</strain>
    </source>
</reference>
<dbReference type="Proteomes" id="UP001596422">
    <property type="component" value="Unassembled WGS sequence"/>
</dbReference>
<dbReference type="Pfam" id="PF07729">
    <property type="entry name" value="FCD"/>
    <property type="match status" value="1"/>
</dbReference>
<comment type="caution">
    <text evidence="5">The sequence shown here is derived from an EMBL/GenBank/DDBJ whole genome shotgun (WGS) entry which is preliminary data.</text>
</comment>
<dbReference type="Gene3D" id="1.20.120.530">
    <property type="entry name" value="GntR ligand-binding domain-like"/>
    <property type="match status" value="1"/>
</dbReference>
<keyword evidence="2" id="KW-0238">DNA-binding</keyword>
<sequence>MDEEYQRMARRSEGETTLSKAKADLTFHLMIAESSHNLLLISFSQLFYSRFFNAIYGVLDRTLKRYGRYPDGIRGQHAAIHQALMARDADAARARATEHILYTCRLLAQSDA</sequence>